<dbReference type="PANTHER" id="PTHR45737:SF6">
    <property type="entry name" value="VON WILLEBRAND FACTOR A DOMAIN-CONTAINING PROTEIN 5A"/>
    <property type="match status" value="1"/>
</dbReference>
<dbReference type="PROSITE" id="PS50234">
    <property type="entry name" value="VWFA"/>
    <property type="match status" value="1"/>
</dbReference>
<dbReference type="SMART" id="SM00327">
    <property type="entry name" value="VWA"/>
    <property type="match status" value="1"/>
</dbReference>
<name>A0AAV6Z8Z0_ENGPU</name>
<accession>A0AAV6Z8Z0</accession>
<sequence length="629" mass="68556">KLCDIFSCNVGETSPGQSPKVTLKLCGASNRRQNDVRFVLSAVLNPRYTPKGDPVSVTATRPQVPIGDIPYSLSLSAHFQSAYGIAKIVSNCDISPVEYTDPDKTAAKVSLADGHKFQRDVELLAYYNEPNKPSVTVEAAVVSSDAESLMNESVAMLNFYPSFPAAQEQSNCGEFIFVVDRSGSMECAMNAEPNAPQRIHSAKETLVLLLKSLPLGCYFNIFGFGSHFESFFTESKEYTQQSMEEAVKKVNEMKANFGGTEILAPLKKIYDTAGRPDHPRQLFLFTDGEVGNTKQVIDEVQKNAQNHRCFTFGIGEGASTSLIKGMARAGSGICEFISGKDRMQTKVLRALKCSLQPTVKNVSLTWSLPPGMEAIVLSKVPTAIFQGQRSIVYAQLKGKVGHMVETEAEGEVCLQYNFKDELLKNSIRFPLKVAKVERPTIHRLAAKTLISDLESGKDSESEEVKKRILETSLQSGVISALTAFVAVNKDTKTVVEGPPVRRDIPAPNSCDVGSVVSAVVEPPFVRLISLQNADGSWNLNPGFSSVLGISLQDISSKNPDQNVDSSVWATVLALIWLHASCLDQREEWELLEGKALSWIKAKAGSSLDRFVGAGNELLKSSVDPKVFGL</sequence>
<dbReference type="Pfam" id="PF13768">
    <property type="entry name" value="VWA_3"/>
    <property type="match status" value="1"/>
</dbReference>
<evidence type="ECO:0000259" key="1">
    <source>
        <dbReference type="PROSITE" id="PS50234"/>
    </source>
</evidence>
<feature type="domain" description="VWFA" evidence="1">
    <location>
        <begin position="174"/>
        <end position="355"/>
    </location>
</feature>
<protein>
    <recommendedName>
        <fullName evidence="1">VWFA domain-containing protein</fullName>
    </recommendedName>
</protein>
<comment type="caution">
    <text evidence="2">The sequence shown here is derived from an EMBL/GenBank/DDBJ whole genome shotgun (WGS) entry which is preliminary data.</text>
</comment>
<reference evidence="2" key="1">
    <citation type="thesis" date="2020" institute="ProQuest LLC" country="789 East Eisenhower Parkway, Ann Arbor, MI, USA">
        <title>Comparative Genomics and Chromosome Evolution.</title>
        <authorList>
            <person name="Mudd A.B."/>
        </authorList>
    </citation>
    <scope>NUCLEOTIDE SEQUENCE</scope>
    <source>
        <strain evidence="2">237g6f4</strain>
        <tissue evidence="2">Blood</tissue>
    </source>
</reference>
<dbReference type="AlphaFoldDB" id="A0AAV6Z8Z0"/>
<feature type="non-terminal residue" evidence="2">
    <location>
        <position position="1"/>
    </location>
</feature>
<organism evidence="2 3">
    <name type="scientific">Engystomops pustulosus</name>
    <name type="common">Tungara frog</name>
    <name type="synonym">Physalaemus pustulosus</name>
    <dbReference type="NCBI Taxonomy" id="76066"/>
    <lineage>
        <taxon>Eukaryota</taxon>
        <taxon>Metazoa</taxon>
        <taxon>Chordata</taxon>
        <taxon>Craniata</taxon>
        <taxon>Vertebrata</taxon>
        <taxon>Euteleostomi</taxon>
        <taxon>Amphibia</taxon>
        <taxon>Batrachia</taxon>
        <taxon>Anura</taxon>
        <taxon>Neobatrachia</taxon>
        <taxon>Hyloidea</taxon>
        <taxon>Leptodactylidae</taxon>
        <taxon>Leiuperinae</taxon>
        <taxon>Engystomops</taxon>
    </lineage>
</organism>
<dbReference type="Proteomes" id="UP000824782">
    <property type="component" value="Unassembled WGS sequence"/>
</dbReference>
<evidence type="ECO:0000313" key="3">
    <source>
        <dbReference type="Proteomes" id="UP000824782"/>
    </source>
</evidence>
<proteinExistence type="predicted"/>
<dbReference type="Gene3D" id="3.40.50.410">
    <property type="entry name" value="von Willebrand factor, type A domain"/>
    <property type="match status" value="1"/>
</dbReference>
<dbReference type="InterPro" id="IPR002035">
    <property type="entry name" value="VWF_A"/>
</dbReference>
<keyword evidence="3" id="KW-1185">Reference proteome</keyword>
<dbReference type="SUPFAM" id="SSF53300">
    <property type="entry name" value="vWA-like"/>
    <property type="match status" value="1"/>
</dbReference>
<dbReference type="InterPro" id="IPR036465">
    <property type="entry name" value="vWFA_dom_sf"/>
</dbReference>
<gene>
    <name evidence="2" type="ORF">GDO81_020583</name>
</gene>
<dbReference type="PANTHER" id="PTHR45737">
    <property type="entry name" value="VON WILLEBRAND FACTOR A DOMAIN-CONTAINING PROTEIN 5A"/>
    <property type="match status" value="1"/>
</dbReference>
<evidence type="ECO:0000313" key="2">
    <source>
        <dbReference type="EMBL" id="KAG8545626.1"/>
    </source>
</evidence>
<dbReference type="EMBL" id="WNYA01001515">
    <property type="protein sequence ID" value="KAG8545626.1"/>
    <property type="molecule type" value="Genomic_DNA"/>
</dbReference>